<dbReference type="EMBL" id="BAAFGK010000004">
    <property type="protein sequence ID" value="GAB0057817.1"/>
    <property type="molecule type" value="Genomic_DNA"/>
</dbReference>
<dbReference type="Proteomes" id="UP001628193">
    <property type="component" value="Unassembled WGS sequence"/>
</dbReference>
<gene>
    <name evidence="1" type="ORF">SIID45300_02149</name>
</gene>
<reference evidence="1 2" key="2">
    <citation type="submission" date="2024-09" db="EMBL/GenBank/DDBJ databases">
        <title>Draft genome sequence of Candidatus Magnetaquicoccaceae bacterium FCR-1.</title>
        <authorList>
            <person name="Shimoshige H."/>
            <person name="Shimamura S."/>
            <person name="Taoka A."/>
            <person name="Kobayashi H."/>
            <person name="Maekawa T."/>
        </authorList>
    </citation>
    <scope>NUCLEOTIDE SEQUENCE [LARGE SCALE GENOMIC DNA]</scope>
    <source>
        <strain evidence="1 2">FCR-1</strain>
    </source>
</reference>
<name>A0ABQ0CAA3_9PROT</name>
<reference evidence="1 2" key="1">
    <citation type="submission" date="2024-05" db="EMBL/GenBank/DDBJ databases">
        <authorList>
            <consortium name="Candidatus Magnetaquicoccaceae bacterium FCR-1 genome sequencing consortium"/>
            <person name="Shimoshige H."/>
            <person name="Shimamura S."/>
            <person name="Taoka A."/>
            <person name="Kobayashi H."/>
            <person name="Maekawa T."/>
        </authorList>
    </citation>
    <scope>NUCLEOTIDE SEQUENCE [LARGE SCALE GENOMIC DNA]</scope>
    <source>
        <strain evidence="1 2">FCR-1</strain>
    </source>
</reference>
<keyword evidence="2" id="KW-1185">Reference proteome</keyword>
<evidence type="ECO:0000313" key="2">
    <source>
        <dbReference type="Proteomes" id="UP001628193"/>
    </source>
</evidence>
<proteinExistence type="predicted"/>
<organism evidence="1 2">
    <name type="scientific">Candidatus Magnetaquiglobus chichijimensis</name>
    <dbReference type="NCBI Taxonomy" id="3141448"/>
    <lineage>
        <taxon>Bacteria</taxon>
        <taxon>Pseudomonadati</taxon>
        <taxon>Pseudomonadota</taxon>
        <taxon>Magnetococcia</taxon>
        <taxon>Magnetococcales</taxon>
        <taxon>Candidatus Magnetaquicoccaceae</taxon>
        <taxon>Candidatus Magnetaquiglobus</taxon>
    </lineage>
</organism>
<evidence type="ECO:0000313" key="1">
    <source>
        <dbReference type="EMBL" id="GAB0057817.1"/>
    </source>
</evidence>
<comment type="caution">
    <text evidence="1">The sequence shown here is derived from an EMBL/GenBank/DDBJ whole genome shotgun (WGS) entry which is preliminary data.</text>
</comment>
<dbReference type="NCBIfam" id="NF032893">
    <property type="entry name" value="tail-700"/>
    <property type="match status" value="1"/>
</dbReference>
<protein>
    <submittedName>
        <fullName evidence="1">Uncharacterized protein</fullName>
    </submittedName>
</protein>
<accession>A0ABQ0CAA3</accession>
<sequence length="260" mass="29418">MNAVAAAFGNEDEPFDAETWLRNKTADLIGKRPAEWLSHGLFRTTGWDLAHRVGLSDLFWRSSDREVDGADAFAHLVSNSLGPVVGYVKQIYTAMDIAKRGNKERALEMLLPKAARDLLKSGRYIAEGGVLTMKGDRLLEDQLSAVELFGQALGFNPSRVAEQHAANTAIKNAERFIEDRRHRLLNAYGEAWRKGDDRAMDAVREQFFAFNQHHPRYSIKGDTIRHSLRTRQLMHNRAQHGITVNPKLSDLRDDAHYVVQ</sequence>
<dbReference type="RefSeq" id="WP_420905506.1">
    <property type="nucleotide sequence ID" value="NZ_BAAFGK010000004.1"/>
</dbReference>